<name>A0ABN4AWX4_9BURK</name>
<dbReference type="EMBL" id="CP003264">
    <property type="protein sequence ID" value="AFN36504.1"/>
    <property type="molecule type" value="Genomic_DNA"/>
</dbReference>
<dbReference type="InterPro" id="IPR036760">
    <property type="entry name" value="SspB-like_sf"/>
</dbReference>
<protein>
    <submittedName>
        <fullName evidence="2">Stringent starvation protein B</fullName>
    </submittedName>
</protein>
<dbReference type="GeneID" id="79939674"/>
<reference evidence="2 3" key="1">
    <citation type="journal article" date="2012" name="Vet. Microbiol.">
        <title>Comparative genomic analyses of the Taylorellae.</title>
        <authorList>
            <person name="Hauser H."/>
            <person name="Richter D.C."/>
            <person name="van Tonder A."/>
            <person name="Clark L."/>
            <person name="Preston A."/>
        </authorList>
    </citation>
    <scope>NUCLEOTIDE SEQUENCE [LARGE SCALE GENOMIC DNA]</scope>
    <source>
        <strain evidence="2 3">ATCC 35865</strain>
    </source>
</reference>
<dbReference type="Proteomes" id="UP000003121">
    <property type="component" value="Chromosome"/>
</dbReference>
<feature type="region of interest" description="Disordered" evidence="1">
    <location>
        <begin position="111"/>
        <end position="141"/>
    </location>
</feature>
<evidence type="ECO:0000313" key="3">
    <source>
        <dbReference type="Proteomes" id="UP000003121"/>
    </source>
</evidence>
<dbReference type="PANTHER" id="PTHR37486">
    <property type="entry name" value="STRINGENT STARVATION PROTEIN B"/>
    <property type="match status" value="1"/>
</dbReference>
<evidence type="ECO:0000256" key="1">
    <source>
        <dbReference type="SAM" id="MobiDB-lite"/>
    </source>
</evidence>
<proteinExistence type="predicted"/>
<dbReference type="RefSeq" id="WP_014840626.1">
    <property type="nucleotide sequence ID" value="NC_018108.1"/>
</dbReference>
<dbReference type="InterPro" id="IPR007481">
    <property type="entry name" value="SspB"/>
</dbReference>
<feature type="compositionally biased region" description="Low complexity" evidence="1">
    <location>
        <begin position="112"/>
        <end position="124"/>
    </location>
</feature>
<organism evidence="2 3">
    <name type="scientific">Taylorella equigenitalis ATCC 35865</name>
    <dbReference type="NCBI Taxonomy" id="743973"/>
    <lineage>
        <taxon>Bacteria</taxon>
        <taxon>Pseudomonadati</taxon>
        <taxon>Pseudomonadota</taxon>
        <taxon>Betaproteobacteria</taxon>
        <taxon>Burkholderiales</taxon>
        <taxon>Alcaligenaceae</taxon>
        <taxon>Taylorella</taxon>
    </lineage>
</organism>
<accession>A0ABN4AWX4</accession>
<keyword evidence="3" id="KW-1185">Reference proteome</keyword>
<dbReference type="SUPFAM" id="SSF101738">
    <property type="entry name" value="SspB-like"/>
    <property type="match status" value="1"/>
</dbReference>
<evidence type="ECO:0000313" key="2">
    <source>
        <dbReference type="EMBL" id="AFN36504.1"/>
    </source>
</evidence>
<gene>
    <name evidence="2" type="primary">sspB</name>
    <name evidence="2" type="ORF">KUI_1462</name>
</gene>
<dbReference type="Gene3D" id="2.30.30.220">
    <property type="entry name" value="SspB-like"/>
    <property type="match status" value="1"/>
</dbReference>
<dbReference type="Pfam" id="PF04386">
    <property type="entry name" value="SspB"/>
    <property type="match status" value="1"/>
</dbReference>
<sequence length="141" mass="15741">MFPSTAKGYVIRALHEWCLDSGFDPYILVHTDKSCTVPSKYVQDGLITFNVGYESVKDLQIGNEWISFVARFGGVPFDVSFPLARVAAFYSKQTQEGMMFEVEKFDGSSIVQSEKSNSNPQNKNSPDDESAEEFGGFKLVD</sequence>
<dbReference type="PANTHER" id="PTHR37486:SF1">
    <property type="entry name" value="STRINGENT STARVATION PROTEIN B"/>
    <property type="match status" value="1"/>
</dbReference>